<dbReference type="CDD" id="cd04859">
    <property type="entry name" value="Prim_Pol"/>
    <property type="match status" value="1"/>
</dbReference>
<proteinExistence type="predicted"/>
<evidence type="ECO:0000259" key="1">
    <source>
        <dbReference type="SMART" id="SM00943"/>
    </source>
</evidence>
<sequence length="850" mass="92558">MHIVDAPADNSPVTRTRIFRLPPIGRIDPRDIIATGPIPLDADDLAFDCEMARRWAASNAELERILRLVSESPIFGGTMPADDGQADAVTAIPDVSGLDTAQAALDYAEAGMYLVPTSADDIKNPGSILGKKWQDQSSHDPDQIRQWWFDHPNAGIALDVGRSGLIAFDMDEDLDDKPADMTDEVWDALQTGAVHATRRPGCGKDARAHYVFACKPDEFGNGAGAFGRWGQVRCSNGVIVLAPTPHPDADTKGGSYRWRKFGELPPLPDVLRGLLSSAARNHDPNTPAELTTFLGAHIRADQPHGLQGHLTSFATAVGCGESRHDTMTKVMVWAFRESMIGRFGAQTAYDALKYAFYQAKPETKGTGEFDRIARWAAAQAENADPSETRQRVNRDTYADPFDSIRSDLAAFWSSSPQLSDLRQFAQSRLVGPMSMLGNSLARVVASIPPNVVLPPIVGSYASLNLFVALVGKSGESKSASMRASADWLRIEPNYQPSKPGSGEGLAKCFAYPSKLAGGGGWVQVGKQWSVLAQIPEVDTLAATGNRSGSTIMSALREGWSGERLGQDYAGDDKRIILQDNRYRLCLSLGVQPLRATPIFDDADGGTPQRFVWFSAVDHDLPDVEPDAPSVLDLGRWENGTSGTHSAALVDPDIDRNANLAVPADPAEFDVLTVPAIAEREIRDVQRAIRRGLGGVDPLDGHRLLVQLKVAAALMALEGRRHEITDSDWQRAAVVMAMSNITRKAVRDELASKSRELNLARGRAEGEREIIKSDVIAEDRQRVFRMSERIREALKADDGQTLSKLRKALAGGNRNRDVFDKAVVFAASNGMVRREDFTATNGQESARLWLV</sequence>
<gene>
    <name evidence="2" type="ORF">MCNF_27210</name>
</gene>
<reference evidence="2" key="1">
    <citation type="journal article" date="2019" name="Emerg. Microbes Infect.">
        <title>Comprehensive subspecies identification of 175 nontuberculous mycobacteria species based on 7547 genomic profiles.</title>
        <authorList>
            <person name="Matsumoto Y."/>
            <person name="Kinjo T."/>
            <person name="Motooka D."/>
            <person name="Nabeya D."/>
            <person name="Jung N."/>
            <person name="Uechi K."/>
            <person name="Horii T."/>
            <person name="Iida T."/>
            <person name="Fujita J."/>
            <person name="Nakamura S."/>
        </authorList>
    </citation>
    <scope>NUCLEOTIDE SEQUENCE [LARGE SCALE GENOMIC DNA]</scope>
    <source>
        <strain evidence="2">JCM 13671</strain>
    </source>
</reference>
<dbReference type="SUPFAM" id="SSF56747">
    <property type="entry name" value="Prim-pol domain"/>
    <property type="match status" value="1"/>
</dbReference>
<dbReference type="AlphaFoldDB" id="A0A7I7XXS3"/>
<reference evidence="2" key="2">
    <citation type="submission" date="2020-02" db="EMBL/GenBank/DDBJ databases">
        <authorList>
            <person name="Matsumoto Y."/>
            <person name="Motooka D."/>
            <person name="Nakamura S."/>
        </authorList>
    </citation>
    <scope>NUCLEOTIDE SEQUENCE</scope>
    <source>
        <strain evidence="2">JCM 13671</strain>
    </source>
</reference>
<keyword evidence="3" id="KW-1185">Reference proteome</keyword>
<feature type="domain" description="DNA primase/polymerase bifunctional N-terminal" evidence="1">
    <location>
        <begin position="104"/>
        <end position="271"/>
    </location>
</feature>
<accession>A0A7I7XXS3</accession>
<dbReference type="InterPro" id="IPR015330">
    <property type="entry name" value="DNA_primase/pol_bifunc_N"/>
</dbReference>
<name>A0A7I7XXS3_9MYCO</name>
<dbReference type="OrthoDB" id="3218228at2"/>
<protein>
    <recommendedName>
        <fullName evidence="1">DNA primase/polymerase bifunctional N-terminal domain-containing protein</fullName>
    </recommendedName>
</protein>
<dbReference type="EMBL" id="AP022612">
    <property type="protein sequence ID" value="BBZ34116.1"/>
    <property type="molecule type" value="Genomic_DNA"/>
</dbReference>
<evidence type="ECO:0000313" key="3">
    <source>
        <dbReference type="Proteomes" id="UP000466931"/>
    </source>
</evidence>
<dbReference type="Proteomes" id="UP000466931">
    <property type="component" value="Chromosome"/>
</dbReference>
<organism evidence="2 3">
    <name type="scientific">Mycolicibacterium confluentis</name>
    <dbReference type="NCBI Taxonomy" id="28047"/>
    <lineage>
        <taxon>Bacteria</taxon>
        <taxon>Bacillati</taxon>
        <taxon>Actinomycetota</taxon>
        <taxon>Actinomycetes</taxon>
        <taxon>Mycobacteriales</taxon>
        <taxon>Mycobacteriaceae</taxon>
        <taxon>Mycolicibacterium</taxon>
    </lineage>
</organism>
<evidence type="ECO:0000313" key="2">
    <source>
        <dbReference type="EMBL" id="BBZ34116.1"/>
    </source>
</evidence>
<dbReference type="Pfam" id="PF09250">
    <property type="entry name" value="Prim-Pol"/>
    <property type="match status" value="1"/>
</dbReference>
<dbReference type="SMART" id="SM00943">
    <property type="entry name" value="Prim-Pol"/>
    <property type="match status" value="1"/>
</dbReference>